<keyword evidence="2" id="KW-0004">4Fe-4S</keyword>
<keyword evidence="4" id="KW-0479">Metal-binding</keyword>
<evidence type="ECO:0000256" key="4">
    <source>
        <dbReference type="ARBA" id="ARBA00022723"/>
    </source>
</evidence>
<proteinExistence type="predicted"/>
<evidence type="ECO:0000313" key="9">
    <source>
        <dbReference type="Proteomes" id="UP000563151"/>
    </source>
</evidence>
<evidence type="ECO:0000256" key="3">
    <source>
        <dbReference type="ARBA" id="ARBA00022691"/>
    </source>
</evidence>
<evidence type="ECO:0000256" key="5">
    <source>
        <dbReference type="ARBA" id="ARBA00023004"/>
    </source>
</evidence>
<comment type="caution">
    <text evidence="8">The sequence shown here is derived from an EMBL/GenBank/DDBJ whole genome shotgun (WGS) entry which is preliminary data.</text>
</comment>
<dbReference type="GO" id="GO:0051539">
    <property type="term" value="F:4 iron, 4 sulfur cluster binding"/>
    <property type="evidence" value="ECO:0007669"/>
    <property type="project" value="UniProtKB-KW"/>
</dbReference>
<dbReference type="InterPro" id="IPR013785">
    <property type="entry name" value="Aldolase_TIM"/>
</dbReference>
<dbReference type="SFLD" id="SFLDG01083">
    <property type="entry name" value="Uncharacterised_Radical_SAM_Su"/>
    <property type="match status" value="1"/>
</dbReference>
<keyword evidence="3" id="KW-0949">S-adenosyl-L-methionine</keyword>
<sequence length="310" mass="35770">MAGYNYIYGPIPSRRLGTSLGVSPIPKKYCNYSCLYCQIGRTHNLTNTREDFFLLDDILKEFKDYIKNNDNFDVVSIVGEGEPTLYKSLGKLIKELKKLTSKPVAVITNGGLLYDKEVQNELLESDIVLPSMDAFDEETFKTIHRPYGKIKFKDCYEGLIEFSKKYQGELWLEVMILEDINTSEEDLLKLKNLINNINYSKIYVNTAVRPPAESYIKAASKESIEKAVKILNGISIDHLQQGKFFSQITDDYESIISIIKRHPMNQHEIKNFLTSRKCTNLKIETIFDKLSKDENIDKINYKGYCTYKLK</sequence>
<dbReference type="GO" id="GO:0046872">
    <property type="term" value="F:metal ion binding"/>
    <property type="evidence" value="ECO:0007669"/>
    <property type="project" value="UniProtKB-KW"/>
</dbReference>
<organism evidence="8 9">
    <name type="scientific">Clostridium tetanomorphum</name>
    <dbReference type="NCBI Taxonomy" id="1553"/>
    <lineage>
        <taxon>Bacteria</taxon>
        <taxon>Bacillati</taxon>
        <taxon>Bacillota</taxon>
        <taxon>Clostridia</taxon>
        <taxon>Eubacteriales</taxon>
        <taxon>Clostridiaceae</taxon>
        <taxon>Clostridium</taxon>
    </lineage>
</organism>
<dbReference type="EMBL" id="JAAZWO010000004">
    <property type="protein sequence ID" value="MBC2397067.1"/>
    <property type="molecule type" value="Genomic_DNA"/>
</dbReference>
<evidence type="ECO:0000313" key="8">
    <source>
        <dbReference type="EMBL" id="MBC2397067.1"/>
    </source>
</evidence>
<dbReference type="InterPro" id="IPR040084">
    <property type="entry name" value="GTPase_Obg"/>
</dbReference>
<keyword evidence="9" id="KW-1185">Reference proteome</keyword>
<feature type="domain" description="Radical SAM core" evidence="7">
    <location>
        <begin position="14"/>
        <end position="237"/>
    </location>
</feature>
<dbReference type="InterPro" id="IPR007197">
    <property type="entry name" value="rSAM"/>
</dbReference>
<dbReference type="InterPro" id="IPR006638">
    <property type="entry name" value="Elp3/MiaA/NifB-like_rSAM"/>
</dbReference>
<dbReference type="SFLD" id="SFLDS00029">
    <property type="entry name" value="Radical_SAM"/>
    <property type="match status" value="1"/>
</dbReference>
<keyword evidence="6" id="KW-0411">Iron-sulfur</keyword>
<evidence type="ECO:0000256" key="1">
    <source>
        <dbReference type="ARBA" id="ARBA00001966"/>
    </source>
</evidence>
<dbReference type="GO" id="GO:0003824">
    <property type="term" value="F:catalytic activity"/>
    <property type="evidence" value="ECO:0007669"/>
    <property type="project" value="InterPro"/>
</dbReference>
<dbReference type="Pfam" id="PF04055">
    <property type="entry name" value="Radical_SAM"/>
    <property type="match status" value="1"/>
</dbReference>
<accession>A0A923E5W7</accession>
<dbReference type="AlphaFoldDB" id="A0A923E5W7"/>
<comment type="cofactor">
    <cofactor evidence="1">
        <name>[4Fe-4S] cluster</name>
        <dbReference type="ChEBI" id="CHEBI:49883"/>
    </cofactor>
</comment>
<dbReference type="SUPFAM" id="SSF102114">
    <property type="entry name" value="Radical SAM enzymes"/>
    <property type="match status" value="1"/>
</dbReference>
<dbReference type="InterPro" id="IPR058240">
    <property type="entry name" value="rSAM_sf"/>
</dbReference>
<evidence type="ECO:0000256" key="2">
    <source>
        <dbReference type="ARBA" id="ARBA00022485"/>
    </source>
</evidence>
<evidence type="ECO:0000256" key="6">
    <source>
        <dbReference type="ARBA" id="ARBA00023014"/>
    </source>
</evidence>
<keyword evidence="5" id="KW-0408">Iron</keyword>
<dbReference type="PANTHER" id="PTHR43787">
    <property type="entry name" value="FEMO COFACTOR BIOSYNTHESIS PROTEIN NIFB-RELATED"/>
    <property type="match status" value="1"/>
</dbReference>
<dbReference type="PANTHER" id="PTHR43787:SF11">
    <property type="entry name" value="UPF0026 PROTEIN SLR1464"/>
    <property type="match status" value="1"/>
</dbReference>
<dbReference type="Proteomes" id="UP000563151">
    <property type="component" value="Unassembled WGS sequence"/>
</dbReference>
<protein>
    <submittedName>
        <fullName evidence="8">Radical SAM protein</fullName>
    </submittedName>
</protein>
<name>A0A923E5W7_CLOTT</name>
<dbReference type="PROSITE" id="PS51918">
    <property type="entry name" value="RADICAL_SAM"/>
    <property type="match status" value="1"/>
</dbReference>
<reference evidence="8 9" key="1">
    <citation type="submission" date="2020-04" db="EMBL/GenBank/DDBJ databases">
        <title>Genomic insights into acetone-butanol-ethanol (ABE) fermentation by sequencing solventogenic clostridia strains.</title>
        <authorList>
            <person name="Brown S."/>
        </authorList>
    </citation>
    <scope>NUCLEOTIDE SEQUENCE [LARGE SCALE GENOMIC DNA]</scope>
    <source>
        <strain evidence="8 9">DJ011</strain>
    </source>
</reference>
<dbReference type="SMART" id="SM00729">
    <property type="entry name" value="Elp3"/>
    <property type="match status" value="1"/>
</dbReference>
<dbReference type="Gene3D" id="3.20.20.70">
    <property type="entry name" value="Aldolase class I"/>
    <property type="match status" value="1"/>
</dbReference>
<evidence type="ECO:0000259" key="7">
    <source>
        <dbReference type="PROSITE" id="PS51918"/>
    </source>
</evidence>
<dbReference type="SFLD" id="SFLDG01067">
    <property type="entry name" value="SPASM/twitch_domain_containing"/>
    <property type="match status" value="1"/>
</dbReference>
<dbReference type="CDD" id="cd01335">
    <property type="entry name" value="Radical_SAM"/>
    <property type="match status" value="1"/>
</dbReference>
<dbReference type="RefSeq" id="WP_173680498.1">
    <property type="nucleotide sequence ID" value="NZ_JAAZWO010000004.1"/>
</dbReference>
<gene>
    <name evidence="8" type="ORF">HGG79_04625</name>
</gene>